<dbReference type="InterPro" id="IPR013083">
    <property type="entry name" value="Znf_RING/FYVE/PHD"/>
</dbReference>
<dbReference type="SMART" id="SM00184">
    <property type="entry name" value="RING"/>
    <property type="match status" value="1"/>
</dbReference>
<evidence type="ECO:0000256" key="10">
    <source>
        <dbReference type="ARBA" id="ARBA00022723"/>
    </source>
</evidence>
<evidence type="ECO:0000256" key="12">
    <source>
        <dbReference type="ARBA" id="ARBA00022786"/>
    </source>
</evidence>
<name>A0AB34IX93_PRYPA</name>
<organism evidence="20 21">
    <name type="scientific">Prymnesium parvum</name>
    <name type="common">Toxic golden alga</name>
    <dbReference type="NCBI Taxonomy" id="97485"/>
    <lineage>
        <taxon>Eukaryota</taxon>
        <taxon>Haptista</taxon>
        <taxon>Haptophyta</taxon>
        <taxon>Prymnesiophyceae</taxon>
        <taxon>Prymnesiales</taxon>
        <taxon>Prymnesiaceae</taxon>
        <taxon>Prymnesium</taxon>
    </lineage>
</organism>
<comment type="catalytic activity">
    <reaction evidence="1">
        <text>S-ubiquitinyl-[E2 ubiquitin-conjugating enzyme]-L-cysteine + [acceptor protein]-L-lysine = [E2 ubiquitin-conjugating enzyme]-L-cysteine + N(6)-ubiquitinyl-[acceptor protein]-L-lysine.</text>
        <dbReference type="EC" id="2.3.2.27"/>
    </reaction>
</comment>
<dbReference type="Pfam" id="PF13920">
    <property type="entry name" value="zf-C3HC4_3"/>
    <property type="match status" value="1"/>
</dbReference>
<gene>
    <name evidence="20" type="ORF">AB1Y20_007337</name>
</gene>
<dbReference type="CDD" id="cd16527">
    <property type="entry name" value="RING-HC_PEX10"/>
    <property type="match status" value="1"/>
</dbReference>
<dbReference type="PROSITE" id="PS00518">
    <property type="entry name" value="ZF_RING_1"/>
    <property type="match status" value="1"/>
</dbReference>
<dbReference type="EMBL" id="JBGBPQ010000017">
    <property type="protein sequence ID" value="KAL1507724.1"/>
    <property type="molecule type" value="Genomic_DNA"/>
</dbReference>
<dbReference type="Gene3D" id="3.30.40.10">
    <property type="entry name" value="Zinc/RING finger domain, C3HC4 (zinc finger)"/>
    <property type="match status" value="1"/>
</dbReference>
<keyword evidence="7" id="KW-0962">Peroxisome biogenesis</keyword>
<dbReference type="GO" id="GO:0005778">
    <property type="term" value="C:peroxisomal membrane"/>
    <property type="evidence" value="ECO:0007669"/>
    <property type="project" value="UniProtKB-SubCell"/>
</dbReference>
<accession>A0AB34IX93</accession>
<keyword evidence="9" id="KW-0812">Transmembrane</keyword>
<keyword evidence="14" id="KW-0653">Protein transport</keyword>
<keyword evidence="16" id="KW-0472">Membrane</keyword>
<dbReference type="EC" id="2.3.2.27" evidence="5"/>
<sequence>MAAAVPREAAEALRLPAADASALLLAAQTDATHADALARQLHPAAAALLGLPAARRHAAHLSLLGTLLYHALAAAAGGPTPGEAHAGVTLLAPPADPRRLALVLLPLALPRLLDAAAARSASLRAAPRLAAAAVRTHAALRLALAGDGRSACHAALRLEHARHAAGGRRDGAAGAVGALRMCLLLLEAVAYALHARLQRRRALADAAAAAAGGGEAAGEGRAKEEGRSCALCLAPRRAPALTPCGHIFCWACLHEWLADKHECPLCRQAMTPQSVWGLHRYA</sequence>
<evidence type="ECO:0000256" key="8">
    <source>
        <dbReference type="ARBA" id="ARBA00022679"/>
    </source>
</evidence>
<dbReference type="InterPro" id="IPR025654">
    <property type="entry name" value="PEX2/10"/>
</dbReference>
<proteinExistence type="inferred from homology"/>
<evidence type="ECO:0000256" key="4">
    <source>
        <dbReference type="ARBA" id="ARBA00008704"/>
    </source>
</evidence>
<comment type="caution">
    <text evidence="20">The sequence shown here is derived from an EMBL/GenBank/DDBJ whole genome shotgun (WGS) entry which is preliminary data.</text>
</comment>
<evidence type="ECO:0000256" key="9">
    <source>
        <dbReference type="ARBA" id="ARBA00022692"/>
    </source>
</evidence>
<keyword evidence="12" id="KW-0833">Ubl conjugation pathway</keyword>
<evidence type="ECO:0000256" key="5">
    <source>
        <dbReference type="ARBA" id="ARBA00012483"/>
    </source>
</evidence>
<comment type="similarity">
    <text evidence="4">Belongs to the pex2/pex10/pex12 family.</text>
</comment>
<reference evidence="20 21" key="1">
    <citation type="journal article" date="2024" name="Science">
        <title>Giant polyketide synthase enzymes in the biosynthesis of giant marine polyether toxins.</title>
        <authorList>
            <person name="Fallon T.R."/>
            <person name="Shende V.V."/>
            <person name="Wierzbicki I.H."/>
            <person name="Pendleton A.L."/>
            <person name="Watervoot N.F."/>
            <person name="Auber R.P."/>
            <person name="Gonzalez D.J."/>
            <person name="Wisecaver J.H."/>
            <person name="Moore B.S."/>
        </authorList>
    </citation>
    <scope>NUCLEOTIDE SEQUENCE [LARGE SCALE GENOMIC DNA]</scope>
    <source>
        <strain evidence="20 21">12B1</strain>
    </source>
</reference>
<dbReference type="PANTHER" id="PTHR23350">
    <property type="entry name" value="PEROXISOME ASSEMBLY PROTEIN 10"/>
    <property type="match status" value="1"/>
</dbReference>
<keyword evidence="8" id="KW-0808">Transferase</keyword>
<evidence type="ECO:0000256" key="6">
    <source>
        <dbReference type="ARBA" id="ARBA00022448"/>
    </source>
</evidence>
<dbReference type="AlphaFoldDB" id="A0AB34IX93"/>
<evidence type="ECO:0000256" key="15">
    <source>
        <dbReference type="ARBA" id="ARBA00022989"/>
    </source>
</evidence>
<evidence type="ECO:0000256" key="1">
    <source>
        <dbReference type="ARBA" id="ARBA00000900"/>
    </source>
</evidence>
<evidence type="ECO:0000313" key="21">
    <source>
        <dbReference type="Proteomes" id="UP001515480"/>
    </source>
</evidence>
<evidence type="ECO:0000256" key="18">
    <source>
        <dbReference type="PROSITE-ProRule" id="PRU00175"/>
    </source>
</evidence>
<keyword evidence="17" id="KW-0576">Peroxisome</keyword>
<comment type="pathway">
    <text evidence="3">Protein modification; protein ubiquitination.</text>
</comment>
<feature type="domain" description="RING-type" evidence="19">
    <location>
        <begin position="229"/>
        <end position="267"/>
    </location>
</feature>
<dbReference type="GO" id="GO:0008270">
    <property type="term" value="F:zinc ion binding"/>
    <property type="evidence" value="ECO:0007669"/>
    <property type="project" value="UniProtKB-KW"/>
</dbReference>
<dbReference type="SUPFAM" id="SSF57850">
    <property type="entry name" value="RING/U-box"/>
    <property type="match status" value="1"/>
</dbReference>
<keyword evidence="15" id="KW-1133">Transmembrane helix</keyword>
<keyword evidence="11 18" id="KW-0863">Zinc-finger</keyword>
<evidence type="ECO:0000256" key="16">
    <source>
        <dbReference type="ARBA" id="ARBA00023136"/>
    </source>
</evidence>
<dbReference type="PANTHER" id="PTHR23350:SF0">
    <property type="entry name" value="PEROXISOME BIOGENESIS FACTOR 10"/>
    <property type="match status" value="1"/>
</dbReference>
<comment type="subcellular location">
    <subcellularLocation>
        <location evidence="2">Peroxisome membrane</location>
        <topology evidence="2">Multi-pass membrane protein</topology>
    </subcellularLocation>
</comment>
<evidence type="ECO:0000313" key="20">
    <source>
        <dbReference type="EMBL" id="KAL1507724.1"/>
    </source>
</evidence>
<dbReference type="InterPro" id="IPR017907">
    <property type="entry name" value="Znf_RING_CS"/>
</dbReference>
<evidence type="ECO:0000259" key="19">
    <source>
        <dbReference type="PROSITE" id="PS50089"/>
    </source>
</evidence>
<keyword evidence="21" id="KW-1185">Reference proteome</keyword>
<evidence type="ECO:0000256" key="14">
    <source>
        <dbReference type="ARBA" id="ARBA00022927"/>
    </source>
</evidence>
<evidence type="ECO:0000256" key="17">
    <source>
        <dbReference type="ARBA" id="ARBA00023140"/>
    </source>
</evidence>
<dbReference type="Proteomes" id="UP001515480">
    <property type="component" value="Unassembled WGS sequence"/>
</dbReference>
<evidence type="ECO:0000256" key="7">
    <source>
        <dbReference type="ARBA" id="ARBA00022593"/>
    </source>
</evidence>
<dbReference type="InterPro" id="IPR001841">
    <property type="entry name" value="Znf_RING"/>
</dbReference>
<keyword evidence="6" id="KW-0813">Transport</keyword>
<dbReference type="GO" id="GO:0016558">
    <property type="term" value="P:protein import into peroxisome matrix"/>
    <property type="evidence" value="ECO:0007669"/>
    <property type="project" value="InterPro"/>
</dbReference>
<protein>
    <recommendedName>
        <fullName evidence="5">RING-type E3 ubiquitin transferase</fullName>
        <ecNumber evidence="5">2.3.2.27</ecNumber>
    </recommendedName>
</protein>
<keyword evidence="10" id="KW-0479">Metal-binding</keyword>
<evidence type="ECO:0000256" key="3">
    <source>
        <dbReference type="ARBA" id="ARBA00004906"/>
    </source>
</evidence>
<dbReference type="GO" id="GO:0061630">
    <property type="term" value="F:ubiquitin protein ligase activity"/>
    <property type="evidence" value="ECO:0007669"/>
    <property type="project" value="UniProtKB-EC"/>
</dbReference>
<evidence type="ECO:0000256" key="2">
    <source>
        <dbReference type="ARBA" id="ARBA00004585"/>
    </source>
</evidence>
<evidence type="ECO:0000256" key="13">
    <source>
        <dbReference type="ARBA" id="ARBA00022833"/>
    </source>
</evidence>
<keyword evidence="13" id="KW-0862">Zinc</keyword>
<dbReference type="PROSITE" id="PS50089">
    <property type="entry name" value="ZF_RING_2"/>
    <property type="match status" value="1"/>
</dbReference>
<evidence type="ECO:0000256" key="11">
    <source>
        <dbReference type="ARBA" id="ARBA00022771"/>
    </source>
</evidence>